<comment type="caution">
    <text evidence="1">The sequence shown here is derived from an EMBL/GenBank/DDBJ whole genome shotgun (WGS) entry which is preliminary data.</text>
</comment>
<evidence type="ECO:0000313" key="2">
    <source>
        <dbReference type="Proteomes" id="UP001612928"/>
    </source>
</evidence>
<dbReference type="Proteomes" id="UP001612928">
    <property type="component" value="Unassembled WGS sequence"/>
</dbReference>
<organism evidence="1 2">
    <name type="scientific">Nonomuraea indica</name>
    <dbReference type="NCBI Taxonomy" id="1581193"/>
    <lineage>
        <taxon>Bacteria</taxon>
        <taxon>Bacillati</taxon>
        <taxon>Actinomycetota</taxon>
        <taxon>Actinomycetes</taxon>
        <taxon>Streptosporangiales</taxon>
        <taxon>Streptosporangiaceae</taxon>
        <taxon>Nonomuraea</taxon>
    </lineage>
</organism>
<reference evidence="1 2" key="1">
    <citation type="submission" date="2024-10" db="EMBL/GenBank/DDBJ databases">
        <title>The Natural Products Discovery Center: Release of the First 8490 Sequenced Strains for Exploring Actinobacteria Biosynthetic Diversity.</title>
        <authorList>
            <person name="Kalkreuter E."/>
            <person name="Kautsar S.A."/>
            <person name="Yang D."/>
            <person name="Bader C.D."/>
            <person name="Teijaro C.N."/>
            <person name="Fluegel L."/>
            <person name="Davis C.M."/>
            <person name="Simpson J.R."/>
            <person name="Lauterbach L."/>
            <person name="Steele A.D."/>
            <person name="Gui C."/>
            <person name="Meng S."/>
            <person name="Li G."/>
            <person name="Viehrig K."/>
            <person name="Ye F."/>
            <person name="Su P."/>
            <person name="Kiefer A.F."/>
            <person name="Nichols A."/>
            <person name="Cepeda A.J."/>
            <person name="Yan W."/>
            <person name="Fan B."/>
            <person name="Jiang Y."/>
            <person name="Adhikari A."/>
            <person name="Zheng C.-J."/>
            <person name="Schuster L."/>
            <person name="Cowan T.M."/>
            <person name="Smanski M.J."/>
            <person name="Chevrette M.G."/>
            <person name="De Carvalho L.P.S."/>
            <person name="Shen B."/>
        </authorList>
    </citation>
    <scope>NUCLEOTIDE SEQUENCE [LARGE SCALE GENOMIC DNA]</scope>
    <source>
        <strain evidence="1 2">NPDC049503</strain>
    </source>
</reference>
<gene>
    <name evidence="1" type="ORF">ACIBP5_32650</name>
</gene>
<proteinExistence type="predicted"/>
<accession>A0ABW8AED7</accession>
<evidence type="ECO:0000313" key="1">
    <source>
        <dbReference type="EMBL" id="MFI7444748.1"/>
    </source>
</evidence>
<keyword evidence="2" id="KW-1185">Reference proteome</keyword>
<dbReference type="RefSeq" id="WP_397025028.1">
    <property type="nucleotide sequence ID" value="NZ_JBITMB010000009.1"/>
</dbReference>
<name>A0ABW8AED7_9ACTN</name>
<protein>
    <submittedName>
        <fullName evidence="1">Uncharacterized protein</fullName>
    </submittedName>
</protein>
<sequence length="184" mass="19697">MTTPPPPLEALVRHFADLRDGTHAGHATRQGKEGAFRQAVSLLDPPARQVLAEFDRHLLLGTGTVHATGPRTDAAGGSFAAWRLSWPAQRAAGIAPITLTAHYGAGFHHPHLRGGTVGEWPLNVTDAGHAAELVPVLRAIAAADLHNLVFQRDWRIVPAVRPARPPCLPSRPSAASSRPSRCWT</sequence>
<dbReference type="EMBL" id="JBITMB010000009">
    <property type="protein sequence ID" value="MFI7444748.1"/>
    <property type="molecule type" value="Genomic_DNA"/>
</dbReference>